<keyword evidence="2" id="KW-1185">Reference proteome</keyword>
<dbReference type="AlphaFoldDB" id="A0A4Y2UT52"/>
<accession>A0A4Y2UT52</accession>
<gene>
    <name evidence="1" type="ORF">AVEN_59424_1</name>
</gene>
<dbReference type="Proteomes" id="UP000499080">
    <property type="component" value="Unassembled WGS sequence"/>
</dbReference>
<organism evidence="1 2">
    <name type="scientific">Araneus ventricosus</name>
    <name type="common">Orbweaver spider</name>
    <name type="synonym">Epeira ventricosa</name>
    <dbReference type="NCBI Taxonomy" id="182803"/>
    <lineage>
        <taxon>Eukaryota</taxon>
        <taxon>Metazoa</taxon>
        <taxon>Ecdysozoa</taxon>
        <taxon>Arthropoda</taxon>
        <taxon>Chelicerata</taxon>
        <taxon>Arachnida</taxon>
        <taxon>Araneae</taxon>
        <taxon>Araneomorphae</taxon>
        <taxon>Entelegynae</taxon>
        <taxon>Araneoidea</taxon>
        <taxon>Araneidae</taxon>
        <taxon>Araneus</taxon>
    </lineage>
</organism>
<comment type="caution">
    <text evidence="1">The sequence shown here is derived from an EMBL/GenBank/DDBJ whole genome shotgun (WGS) entry which is preliminary data.</text>
</comment>
<name>A0A4Y2UT52_ARAVE</name>
<sequence length="156" mass="17377">MESYNPRLYAYSRRLSDKAGRTHLGSCIRLRNAEFFQGGENNHAMHISRIDSIRCPEGPDFLFPYDICQDSLVAPPLQVKTGMAVTGSGDFQPRRLHSSAGQNLYAQDAPGTVTTLNQAQVDPFSSPLSRPAMRLGYQPIDTPRTKCTRLMGRHAH</sequence>
<protein>
    <submittedName>
        <fullName evidence="1">Uncharacterized protein</fullName>
    </submittedName>
</protein>
<evidence type="ECO:0000313" key="1">
    <source>
        <dbReference type="EMBL" id="GBO14730.1"/>
    </source>
</evidence>
<dbReference type="EMBL" id="BGPR01038849">
    <property type="protein sequence ID" value="GBO14730.1"/>
    <property type="molecule type" value="Genomic_DNA"/>
</dbReference>
<evidence type="ECO:0000313" key="2">
    <source>
        <dbReference type="Proteomes" id="UP000499080"/>
    </source>
</evidence>
<proteinExistence type="predicted"/>
<reference evidence="1 2" key="1">
    <citation type="journal article" date="2019" name="Sci. Rep.">
        <title>Orb-weaving spider Araneus ventricosus genome elucidates the spidroin gene catalogue.</title>
        <authorList>
            <person name="Kono N."/>
            <person name="Nakamura H."/>
            <person name="Ohtoshi R."/>
            <person name="Moran D.A.P."/>
            <person name="Shinohara A."/>
            <person name="Yoshida Y."/>
            <person name="Fujiwara M."/>
            <person name="Mori M."/>
            <person name="Tomita M."/>
            <person name="Arakawa K."/>
        </authorList>
    </citation>
    <scope>NUCLEOTIDE SEQUENCE [LARGE SCALE GENOMIC DNA]</scope>
</reference>